<evidence type="ECO:0000256" key="1">
    <source>
        <dbReference type="SAM" id="MobiDB-lite"/>
    </source>
</evidence>
<dbReference type="STRING" id="1137138.A0A067NZE0"/>
<feature type="region of interest" description="Disordered" evidence="1">
    <location>
        <begin position="359"/>
        <end position="383"/>
    </location>
</feature>
<dbReference type="OrthoDB" id="2402916at2759"/>
<feature type="compositionally biased region" description="Polar residues" evidence="1">
    <location>
        <begin position="560"/>
        <end position="574"/>
    </location>
</feature>
<feature type="compositionally biased region" description="Low complexity" evidence="1">
    <location>
        <begin position="607"/>
        <end position="619"/>
    </location>
</feature>
<organism evidence="3 4">
    <name type="scientific">Pleurotus ostreatus (strain PC15)</name>
    <name type="common">Oyster mushroom</name>
    <dbReference type="NCBI Taxonomy" id="1137138"/>
    <lineage>
        <taxon>Eukaryota</taxon>
        <taxon>Fungi</taxon>
        <taxon>Dikarya</taxon>
        <taxon>Basidiomycota</taxon>
        <taxon>Agaricomycotina</taxon>
        <taxon>Agaricomycetes</taxon>
        <taxon>Agaricomycetidae</taxon>
        <taxon>Agaricales</taxon>
        <taxon>Pleurotineae</taxon>
        <taxon>Pleurotaceae</taxon>
        <taxon>Pleurotus</taxon>
    </lineage>
</organism>
<keyword evidence="2" id="KW-0472">Membrane</keyword>
<feature type="compositionally biased region" description="Polar residues" evidence="1">
    <location>
        <begin position="373"/>
        <end position="383"/>
    </location>
</feature>
<feature type="transmembrane region" description="Helical" evidence="2">
    <location>
        <begin position="66"/>
        <end position="88"/>
    </location>
</feature>
<accession>A0A067NZE0</accession>
<evidence type="ECO:0000256" key="2">
    <source>
        <dbReference type="SAM" id="Phobius"/>
    </source>
</evidence>
<sequence>MHLDPLLLPRQANCVACPDTPPTCNCNVATQDCFLINRVCEACSTFKCVDKPKNTTQASGGTSKGALAGAVIGSLIFVAAVVGAFFWYRRRNASLRSAEEPKVVDKPASAADVLSRPDPIEKPSPSPSAAEFGVRRNPSANAVDPSSQNDPAHSQFLPPHITHNPFEDTNSIQTTGTEGTNAIPIAFIAPDSNSRMSDGSTSPVRPLRSPDLNLNLDHVNMSRDELKPGAYARSQISGISGISGVSSRNSYMSNASYSSDFLNEAPMIITPAKAAVRQVVGVVKAEVINAPGSHNNSTDGLRPINSRPALSSPLAATSFGPSEAIKEADESMESNPFSDKHSAPPSAAASVTAFDDHKSENGSLWVPDEPTFPWSTKSGDSRPTSISTQAASVIDIGSATRVNVGLGGLKGQYAIASPPISANGVPKSPYRQTMGRLVTPPSNATMGTLEEQQQRALLHAQARAQAQDIDKAKRISGSSALSATSTRADSILESFPFVPPSPISDRPLRSPPVSPRSQQFSTQPPSSPLAQQSFNGTQAKDHPLASESNLPPPPDRRTLGLSTGSQLSTASSGLGSFPFQIDAGTVPQINNRSNSQAPSSNARQRASLDTLALTSDLSSYPLEFESPRPPLPSQR</sequence>
<gene>
    <name evidence="3" type="ORF">PLEOSDRAFT_1054920</name>
</gene>
<dbReference type="AlphaFoldDB" id="A0A067NZE0"/>
<feature type="compositionally biased region" description="Polar residues" evidence="1">
    <location>
        <begin position="138"/>
        <end position="152"/>
    </location>
</feature>
<keyword evidence="2" id="KW-1133">Transmembrane helix</keyword>
<dbReference type="EMBL" id="KL198007">
    <property type="protein sequence ID" value="KDQ28996.1"/>
    <property type="molecule type" value="Genomic_DNA"/>
</dbReference>
<feature type="compositionally biased region" description="Low complexity" evidence="1">
    <location>
        <begin position="515"/>
        <end position="524"/>
    </location>
</feature>
<evidence type="ECO:0008006" key="5">
    <source>
        <dbReference type="Google" id="ProtNLM"/>
    </source>
</evidence>
<feature type="region of interest" description="Disordered" evidence="1">
    <location>
        <begin position="291"/>
        <end position="347"/>
    </location>
</feature>
<dbReference type="CDD" id="cd12087">
    <property type="entry name" value="TM_EGFR-like"/>
    <property type="match status" value="1"/>
</dbReference>
<feature type="compositionally biased region" description="Polar residues" evidence="1">
    <location>
        <begin position="191"/>
        <end position="203"/>
    </location>
</feature>
<dbReference type="HOGENOM" id="CLU_407767_0_0_1"/>
<keyword evidence="2" id="KW-0812">Transmembrane</keyword>
<reference evidence="4" key="1">
    <citation type="journal article" date="2014" name="Proc. Natl. Acad. Sci. U.S.A.">
        <title>Extensive sampling of basidiomycete genomes demonstrates inadequacy of the white-rot/brown-rot paradigm for wood decay fungi.</title>
        <authorList>
            <person name="Riley R."/>
            <person name="Salamov A.A."/>
            <person name="Brown D.W."/>
            <person name="Nagy L.G."/>
            <person name="Floudas D."/>
            <person name="Held B.W."/>
            <person name="Levasseur A."/>
            <person name="Lombard V."/>
            <person name="Morin E."/>
            <person name="Otillar R."/>
            <person name="Lindquist E.A."/>
            <person name="Sun H."/>
            <person name="LaButti K.M."/>
            <person name="Schmutz J."/>
            <person name="Jabbour D."/>
            <person name="Luo H."/>
            <person name="Baker S.E."/>
            <person name="Pisabarro A.G."/>
            <person name="Walton J.D."/>
            <person name="Blanchette R.A."/>
            <person name="Henrissat B."/>
            <person name="Martin F."/>
            <person name="Cullen D."/>
            <person name="Hibbett D.S."/>
            <person name="Grigoriev I.V."/>
        </authorList>
    </citation>
    <scope>NUCLEOTIDE SEQUENCE [LARGE SCALE GENOMIC DNA]</scope>
    <source>
        <strain evidence="4">PC15</strain>
    </source>
</reference>
<feature type="region of interest" description="Disordered" evidence="1">
    <location>
        <begin position="97"/>
        <end position="163"/>
    </location>
</feature>
<proteinExistence type="predicted"/>
<evidence type="ECO:0000313" key="3">
    <source>
        <dbReference type="EMBL" id="KDQ28996.1"/>
    </source>
</evidence>
<dbReference type="VEuPathDB" id="FungiDB:PLEOSDRAFT_1054920"/>
<feature type="compositionally biased region" description="Polar residues" evidence="1">
    <location>
        <begin position="529"/>
        <end position="538"/>
    </location>
</feature>
<name>A0A067NZE0_PLEO1</name>
<evidence type="ECO:0000313" key="4">
    <source>
        <dbReference type="Proteomes" id="UP000027073"/>
    </source>
</evidence>
<dbReference type="InParanoid" id="A0A067NZE0"/>
<feature type="compositionally biased region" description="Polar residues" evidence="1">
    <location>
        <begin position="587"/>
        <end position="604"/>
    </location>
</feature>
<protein>
    <recommendedName>
        <fullName evidence="5">Membrane anchor Opy2 N-terminal domain-containing protein</fullName>
    </recommendedName>
</protein>
<feature type="region of interest" description="Disordered" evidence="1">
    <location>
        <begin position="496"/>
        <end position="635"/>
    </location>
</feature>
<feature type="region of interest" description="Disordered" evidence="1">
    <location>
        <begin position="190"/>
        <end position="211"/>
    </location>
</feature>
<dbReference type="Proteomes" id="UP000027073">
    <property type="component" value="Unassembled WGS sequence"/>
</dbReference>